<comment type="caution">
    <text evidence="2">The sequence shown here is derived from an EMBL/GenBank/DDBJ whole genome shotgun (WGS) entry which is preliminary data.</text>
</comment>
<sequence length="47" mass="5649">KPKKRQPQTHTEIQEETAMNSHRDPRRDNYELAQKPKKRQSQTCTKT</sequence>
<gene>
    <name evidence="2" type="ORF">GMARGA_LOCUS41850</name>
</gene>
<feature type="region of interest" description="Disordered" evidence="1">
    <location>
        <begin position="1"/>
        <end position="47"/>
    </location>
</feature>
<evidence type="ECO:0000313" key="3">
    <source>
        <dbReference type="Proteomes" id="UP000789901"/>
    </source>
</evidence>
<organism evidence="2 3">
    <name type="scientific">Gigaspora margarita</name>
    <dbReference type="NCBI Taxonomy" id="4874"/>
    <lineage>
        <taxon>Eukaryota</taxon>
        <taxon>Fungi</taxon>
        <taxon>Fungi incertae sedis</taxon>
        <taxon>Mucoromycota</taxon>
        <taxon>Glomeromycotina</taxon>
        <taxon>Glomeromycetes</taxon>
        <taxon>Diversisporales</taxon>
        <taxon>Gigasporaceae</taxon>
        <taxon>Gigaspora</taxon>
    </lineage>
</organism>
<protein>
    <submittedName>
        <fullName evidence="2">45634_t:CDS:1</fullName>
    </submittedName>
</protein>
<proteinExistence type="predicted"/>
<reference evidence="2 3" key="1">
    <citation type="submission" date="2021-06" db="EMBL/GenBank/DDBJ databases">
        <authorList>
            <person name="Kallberg Y."/>
            <person name="Tangrot J."/>
            <person name="Rosling A."/>
        </authorList>
    </citation>
    <scope>NUCLEOTIDE SEQUENCE [LARGE SCALE GENOMIC DNA]</scope>
    <source>
        <strain evidence="2 3">120-4 pot B 10/14</strain>
    </source>
</reference>
<dbReference type="EMBL" id="CAJVQB010119045">
    <property type="protein sequence ID" value="CAG8853029.1"/>
    <property type="molecule type" value="Genomic_DNA"/>
</dbReference>
<keyword evidence="3" id="KW-1185">Reference proteome</keyword>
<accession>A0ABN7XFL6</accession>
<feature type="non-terminal residue" evidence="2">
    <location>
        <position position="1"/>
    </location>
</feature>
<evidence type="ECO:0000313" key="2">
    <source>
        <dbReference type="EMBL" id="CAG8853029.1"/>
    </source>
</evidence>
<feature type="compositionally biased region" description="Basic and acidic residues" evidence="1">
    <location>
        <begin position="21"/>
        <end position="30"/>
    </location>
</feature>
<name>A0ABN7XFL6_GIGMA</name>
<dbReference type="Proteomes" id="UP000789901">
    <property type="component" value="Unassembled WGS sequence"/>
</dbReference>
<evidence type="ECO:0000256" key="1">
    <source>
        <dbReference type="SAM" id="MobiDB-lite"/>
    </source>
</evidence>